<reference evidence="1" key="1">
    <citation type="journal article" date="2022" name="bioRxiv">
        <title>Sequencing and chromosome-scale assembly of the giantPleurodeles waltlgenome.</title>
        <authorList>
            <person name="Brown T."/>
            <person name="Elewa A."/>
            <person name="Iarovenko S."/>
            <person name="Subramanian E."/>
            <person name="Araus A.J."/>
            <person name="Petzold A."/>
            <person name="Susuki M."/>
            <person name="Suzuki K.-i.T."/>
            <person name="Hayashi T."/>
            <person name="Toyoda A."/>
            <person name="Oliveira C."/>
            <person name="Osipova E."/>
            <person name="Leigh N.D."/>
            <person name="Simon A."/>
            <person name="Yun M.H."/>
        </authorList>
    </citation>
    <scope>NUCLEOTIDE SEQUENCE</scope>
    <source>
        <strain evidence="1">20211129_DDA</strain>
        <tissue evidence="1">Liver</tissue>
    </source>
</reference>
<keyword evidence="2" id="KW-1185">Reference proteome</keyword>
<proteinExistence type="predicted"/>
<name>A0AAV7WCD5_PLEWA</name>
<comment type="caution">
    <text evidence="1">The sequence shown here is derived from an EMBL/GenBank/DDBJ whole genome shotgun (WGS) entry which is preliminary data.</text>
</comment>
<dbReference type="AlphaFoldDB" id="A0AAV7WCD5"/>
<gene>
    <name evidence="1" type="ORF">NDU88_005766</name>
</gene>
<dbReference type="Proteomes" id="UP001066276">
    <property type="component" value="Chromosome 1_2"/>
</dbReference>
<organism evidence="1 2">
    <name type="scientific">Pleurodeles waltl</name>
    <name type="common">Iberian ribbed newt</name>
    <dbReference type="NCBI Taxonomy" id="8319"/>
    <lineage>
        <taxon>Eukaryota</taxon>
        <taxon>Metazoa</taxon>
        <taxon>Chordata</taxon>
        <taxon>Craniata</taxon>
        <taxon>Vertebrata</taxon>
        <taxon>Euteleostomi</taxon>
        <taxon>Amphibia</taxon>
        <taxon>Batrachia</taxon>
        <taxon>Caudata</taxon>
        <taxon>Salamandroidea</taxon>
        <taxon>Salamandridae</taxon>
        <taxon>Pleurodelinae</taxon>
        <taxon>Pleurodeles</taxon>
    </lineage>
</organism>
<sequence>MQLLKLPIHDFSKDLHNGLGAAAEKPVEVAHPSNLRAPTDMDVPVLRRGVARVYLQQLLCAKEPARVLVAYSACGRV</sequence>
<protein>
    <submittedName>
        <fullName evidence="1">Uncharacterized protein</fullName>
    </submittedName>
</protein>
<evidence type="ECO:0000313" key="1">
    <source>
        <dbReference type="EMBL" id="KAJ1210402.1"/>
    </source>
</evidence>
<accession>A0AAV7WCD5</accession>
<evidence type="ECO:0000313" key="2">
    <source>
        <dbReference type="Proteomes" id="UP001066276"/>
    </source>
</evidence>
<dbReference type="EMBL" id="JANPWB010000002">
    <property type="protein sequence ID" value="KAJ1210402.1"/>
    <property type="molecule type" value="Genomic_DNA"/>
</dbReference>